<dbReference type="Proteomes" id="UP000813385">
    <property type="component" value="Unassembled WGS sequence"/>
</dbReference>
<dbReference type="CDD" id="cd04486">
    <property type="entry name" value="YhcR_OBF_like"/>
    <property type="match status" value="1"/>
</dbReference>
<dbReference type="PANTHER" id="PTHR42834:SF1">
    <property type="entry name" value="ENDONUCLEASE_EXONUCLEASE_PHOSPHATASE FAMILY PROTEIN (AFU_ORTHOLOGUE AFUA_3G09210)"/>
    <property type="match status" value="1"/>
</dbReference>
<sequence>MKVPAALLSLLGLVSAATIAEINGNRFNTPLNGTTVTGIEGLVLAKGPNGIWIRSTEPDDDDRTSEAVYIFNRNVVSTVAVGDVVTLDGTVFMYRTNNLHLYLTEVTNPTNVQVVSSNNAVKAYVIGEDTINPPTEQYSSLDGGDIFAVPNDVFRVTVEDPVLEPSKYGLDFWQSLNGELVTIKSPVGTTRPNQFGDTWVLGTWPATGRNSHDGITMTEKDANPEAIVIGTPLDGTRNPETKMGDKFAEITGVVTYAFGFYRILPLTALVVEEEALANAGPTTLTSRGDCRGLTFGSYNVENLWTGSEHLPAVAGHIVDYLKTPDFLFLQEVQDNNGPTNDLVVSANVTLATLVASIEAKSGIAYDFVEVEPVRNQDGGQPGGNIRNAYLFRPDVIELWKPNQGGSTDEAVVLDNGELSFNPGRLDIGNTAWDNSRKPLVAAWRAIRGPKNKPFYTVNVHNGSKGGSSTLHGDARPPVNSGVEKRAQQTESIGAFFDALIAQDPKARIIAAGDFNEFSFVLPQQILTGKHNLTELDILTLPEVERYSYVFDGNAQQLDHMYISPGLVNSAAKIEHLHISSWLRYPDITSDHDPLVSYLNVCGC</sequence>
<dbReference type="PANTHER" id="PTHR42834">
    <property type="entry name" value="ENDONUCLEASE/EXONUCLEASE/PHOSPHATASE FAMILY PROTEIN (AFU_ORTHOLOGUE AFUA_3G09210)"/>
    <property type="match status" value="1"/>
</dbReference>
<dbReference type="EMBL" id="JAGPXD010000004">
    <property type="protein sequence ID" value="KAH7357766.1"/>
    <property type="molecule type" value="Genomic_DNA"/>
</dbReference>
<dbReference type="InterPro" id="IPR005135">
    <property type="entry name" value="Endo/exonuclease/phosphatase"/>
</dbReference>
<keyword evidence="4" id="KW-1185">Reference proteome</keyword>
<evidence type="ECO:0000313" key="4">
    <source>
        <dbReference type="Proteomes" id="UP000813385"/>
    </source>
</evidence>
<comment type="caution">
    <text evidence="3">The sequence shown here is derived from an EMBL/GenBank/DDBJ whole genome shotgun (WGS) entry which is preliminary data.</text>
</comment>
<dbReference type="AlphaFoldDB" id="A0A8K0TCT9"/>
<dbReference type="OrthoDB" id="47488at2759"/>
<feature type="domain" description="Endonuclease/exonuclease/phosphatase" evidence="2">
    <location>
        <begin position="297"/>
        <end position="591"/>
    </location>
</feature>
<accession>A0A8K0TCT9</accession>
<keyword evidence="3" id="KW-0378">Hydrolase</keyword>
<feature type="chain" id="PRO_5035471175" evidence="1">
    <location>
        <begin position="17"/>
        <end position="603"/>
    </location>
</feature>
<dbReference type="GO" id="GO:0004519">
    <property type="term" value="F:endonuclease activity"/>
    <property type="evidence" value="ECO:0007669"/>
    <property type="project" value="UniProtKB-KW"/>
</dbReference>
<keyword evidence="3" id="KW-0540">Nuclease</keyword>
<gene>
    <name evidence="3" type="ORF">B0T11DRAFT_306494</name>
</gene>
<dbReference type="InterPro" id="IPR036691">
    <property type="entry name" value="Endo/exonu/phosph_ase_sf"/>
</dbReference>
<dbReference type="Gene3D" id="3.60.10.10">
    <property type="entry name" value="Endonuclease/exonuclease/phosphatase"/>
    <property type="match status" value="1"/>
</dbReference>
<keyword evidence="3" id="KW-0255">Endonuclease</keyword>
<protein>
    <submittedName>
        <fullName evidence="3">Endonuclease/exonuclease/phosphatase family protein</fullName>
    </submittedName>
</protein>
<evidence type="ECO:0000259" key="2">
    <source>
        <dbReference type="Pfam" id="PF03372"/>
    </source>
</evidence>
<feature type="signal peptide" evidence="1">
    <location>
        <begin position="1"/>
        <end position="16"/>
    </location>
</feature>
<dbReference type="SUPFAM" id="SSF56219">
    <property type="entry name" value="DNase I-like"/>
    <property type="match status" value="1"/>
</dbReference>
<organism evidence="3 4">
    <name type="scientific">Plectosphaerella cucumerina</name>
    <dbReference type="NCBI Taxonomy" id="40658"/>
    <lineage>
        <taxon>Eukaryota</taxon>
        <taxon>Fungi</taxon>
        <taxon>Dikarya</taxon>
        <taxon>Ascomycota</taxon>
        <taxon>Pezizomycotina</taxon>
        <taxon>Sordariomycetes</taxon>
        <taxon>Hypocreomycetidae</taxon>
        <taxon>Glomerellales</taxon>
        <taxon>Plectosphaerellaceae</taxon>
        <taxon>Plectosphaerella</taxon>
    </lineage>
</organism>
<keyword evidence="1" id="KW-0732">Signal</keyword>
<evidence type="ECO:0000313" key="3">
    <source>
        <dbReference type="EMBL" id="KAH7357766.1"/>
    </source>
</evidence>
<evidence type="ECO:0000256" key="1">
    <source>
        <dbReference type="SAM" id="SignalP"/>
    </source>
</evidence>
<dbReference type="Pfam" id="PF03372">
    <property type="entry name" value="Exo_endo_phos"/>
    <property type="match status" value="1"/>
</dbReference>
<name>A0A8K0TCT9_9PEZI</name>
<reference evidence="3" key="1">
    <citation type="journal article" date="2021" name="Nat. Commun.">
        <title>Genetic determinants of endophytism in the Arabidopsis root mycobiome.</title>
        <authorList>
            <person name="Mesny F."/>
            <person name="Miyauchi S."/>
            <person name="Thiergart T."/>
            <person name="Pickel B."/>
            <person name="Atanasova L."/>
            <person name="Karlsson M."/>
            <person name="Huettel B."/>
            <person name="Barry K.W."/>
            <person name="Haridas S."/>
            <person name="Chen C."/>
            <person name="Bauer D."/>
            <person name="Andreopoulos W."/>
            <person name="Pangilinan J."/>
            <person name="LaButti K."/>
            <person name="Riley R."/>
            <person name="Lipzen A."/>
            <person name="Clum A."/>
            <person name="Drula E."/>
            <person name="Henrissat B."/>
            <person name="Kohler A."/>
            <person name="Grigoriev I.V."/>
            <person name="Martin F.M."/>
            <person name="Hacquard S."/>
        </authorList>
    </citation>
    <scope>NUCLEOTIDE SEQUENCE</scope>
    <source>
        <strain evidence="3">MPI-CAGE-AT-0016</strain>
    </source>
</reference>
<proteinExistence type="predicted"/>